<feature type="compositionally biased region" description="Basic and acidic residues" evidence="1">
    <location>
        <begin position="69"/>
        <end position="81"/>
    </location>
</feature>
<gene>
    <name evidence="2" type="ORF">A0H81_01223</name>
</gene>
<proteinExistence type="predicted"/>
<feature type="compositionally biased region" description="Basic and acidic residues" evidence="1">
    <location>
        <begin position="45"/>
        <end position="56"/>
    </location>
</feature>
<feature type="compositionally biased region" description="Low complexity" evidence="1">
    <location>
        <begin position="9"/>
        <end position="18"/>
    </location>
</feature>
<organism evidence="2 3">
    <name type="scientific">Grifola frondosa</name>
    <name type="common">Maitake</name>
    <name type="synonym">Polyporus frondosus</name>
    <dbReference type="NCBI Taxonomy" id="5627"/>
    <lineage>
        <taxon>Eukaryota</taxon>
        <taxon>Fungi</taxon>
        <taxon>Dikarya</taxon>
        <taxon>Basidiomycota</taxon>
        <taxon>Agaricomycotina</taxon>
        <taxon>Agaricomycetes</taxon>
        <taxon>Polyporales</taxon>
        <taxon>Grifolaceae</taxon>
        <taxon>Grifola</taxon>
    </lineage>
</organism>
<name>A0A1C7MRL2_GRIFR</name>
<comment type="caution">
    <text evidence="2">The sequence shown here is derived from an EMBL/GenBank/DDBJ whole genome shotgun (WGS) entry which is preliminary data.</text>
</comment>
<feature type="region of interest" description="Disordered" evidence="1">
    <location>
        <begin position="1"/>
        <end position="139"/>
    </location>
</feature>
<keyword evidence="3" id="KW-1185">Reference proteome</keyword>
<evidence type="ECO:0000313" key="2">
    <source>
        <dbReference type="EMBL" id="OBZ79531.1"/>
    </source>
</evidence>
<dbReference type="EMBL" id="LUGG01000001">
    <property type="protein sequence ID" value="OBZ79531.1"/>
    <property type="molecule type" value="Genomic_DNA"/>
</dbReference>
<dbReference type="Proteomes" id="UP000092993">
    <property type="component" value="Unassembled WGS sequence"/>
</dbReference>
<accession>A0A1C7MRL2</accession>
<protein>
    <submittedName>
        <fullName evidence="2">Uncharacterized protein</fullName>
    </submittedName>
</protein>
<sequence length="139" mass="14197">MNQAGVVDQAGAVGQAEEAGPEILAYKGTSVGDGVEEKVGDEDSGVAREAKGDPGKKTNQKGEVPEEAGVQREGEVQKEENVSQAAEGSSGDPPPERMGTVRASAMYASPPKIPQADGTDPGPWRRNPRSKGGALGPGC</sequence>
<evidence type="ECO:0000256" key="1">
    <source>
        <dbReference type="SAM" id="MobiDB-lite"/>
    </source>
</evidence>
<reference evidence="2 3" key="1">
    <citation type="submission" date="2016-03" db="EMBL/GenBank/DDBJ databases">
        <title>Whole genome sequencing of Grifola frondosa 9006-11.</title>
        <authorList>
            <person name="Min B."/>
            <person name="Park H."/>
            <person name="Kim J.-G."/>
            <person name="Cho H."/>
            <person name="Oh Y.-L."/>
            <person name="Kong W.-S."/>
            <person name="Choi I.-G."/>
        </authorList>
    </citation>
    <scope>NUCLEOTIDE SEQUENCE [LARGE SCALE GENOMIC DNA]</scope>
    <source>
        <strain evidence="2 3">9006-11</strain>
    </source>
</reference>
<dbReference type="AlphaFoldDB" id="A0A1C7MRL2"/>
<evidence type="ECO:0000313" key="3">
    <source>
        <dbReference type="Proteomes" id="UP000092993"/>
    </source>
</evidence>